<proteinExistence type="predicted"/>
<dbReference type="EMBL" id="BMMN01000010">
    <property type="protein sequence ID" value="GGO22562.1"/>
    <property type="molecule type" value="Genomic_DNA"/>
</dbReference>
<dbReference type="RefSeq" id="WP_167748291.1">
    <property type="nucleotide sequence ID" value="NZ_BMMN01000010.1"/>
</dbReference>
<dbReference type="Proteomes" id="UP000653480">
    <property type="component" value="Unassembled WGS sequence"/>
</dbReference>
<reference evidence="1" key="1">
    <citation type="journal article" date="2014" name="Int. J. Syst. Evol. Microbiol.">
        <title>Complete genome sequence of Corynebacterium casei LMG S-19264T (=DSM 44701T), isolated from a smear-ripened cheese.</title>
        <authorList>
            <consortium name="US DOE Joint Genome Institute (JGI-PGF)"/>
            <person name="Walter F."/>
            <person name="Albersmeier A."/>
            <person name="Kalinowski J."/>
            <person name="Ruckert C."/>
        </authorList>
    </citation>
    <scope>NUCLEOTIDE SEQUENCE</scope>
    <source>
        <strain evidence="1">CGMCC 4.7138</strain>
    </source>
</reference>
<name>A0A8H9H7R3_9ACTN</name>
<keyword evidence="2" id="KW-1185">Reference proteome</keyword>
<protein>
    <submittedName>
        <fullName evidence="1">Uncharacterized protein</fullName>
    </submittedName>
</protein>
<dbReference type="AlphaFoldDB" id="A0A8H9H7R3"/>
<sequence>MLEDRIPKTSGKWAVASMPSWEAGATVIGNVGGSPSAVLKGCAQRA</sequence>
<organism evidence="1 2">
    <name type="scientific">Microbispora bryophytorum</name>
    <dbReference type="NCBI Taxonomy" id="1460882"/>
    <lineage>
        <taxon>Bacteria</taxon>
        <taxon>Bacillati</taxon>
        <taxon>Actinomycetota</taxon>
        <taxon>Actinomycetes</taxon>
        <taxon>Streptosporangiales</taxon>
        <taxon>Streptosporangiaceae</taxon>
        <taxon>Microbispora</taxon>
    </lineage>
</organism>
<reference evidence="1" key="2">
    <citation type="submission" date="2020-09" db="EMBL/GenBank/DDBJ databases">
        <authorList>
            <person name="Sun Q."/>
            <person name="Zhou Y."/>
        </authorList>
    </citation>
    <scope>NUCLEOTIDE SEQUENCE</scope>
    <source>
        <strain evidence="1">CGMCC 4.7138</strain>
    </source>
</reference>
<evidence type="ECO:0000313" key="2">
    <source>
        <dbReference type="Proteomes" id="UP000653480"/>
    </source>
</evidence>
<accession>A0A8H9H7R3</accession>
<evidence type="ECO:0000313" key="1">
    <source>
        <dbReference type="EMBL" id="GGO22562.1"/>
    </source>
</evidence>
<comment type="caution">
    <text evidence="1">The sequence shown here is derived from an EMBL/GenBank/DDBJ whole genome shotgun (WGS) entry which is preliminary data.</text>
</comment>
<gene>
    <name evidence="1" type="ORF">GCM10011574_51020</name>
</gene>